<name>A0A2U1CML5_9BURK</name>
<dbReference type="Proteomes" id="UP000246145">
    <property type="component" value="Unassembled WGS sequence"/>
</dbReference>
<comment type="caution">
    <text evidence="1">The sequence shown here is derived from an EMBL/GenBank/DDBJ whole genome shotgun (WGS) entry which is preliminary data.</text>
</comment>
<keyword evidence="2" id="KW-1185">Reference proteome</keyword>
<proteinExistence type="predicted"/>
<gene>
    <name evidence="1" type="ORF">C7440_1722</name>
</gene>
<accession>A0A2U1CML5</accession>
<evidence type="ECO:0000313" key="1">
    <source>
        <dbReference type="EMBL" id="PVY62229.1"/>
    </source>
</evidence>
<protein>
    <submittedName>
        <fullName evidence="1">Uncharacterized protein</fullName>
    </submittedName>
</protein>
<evidence type="ECO:0000313" key="2">
    <source>
        <dbReference type="Proteomes" id="UP000246145"/>
    </source>
</evidence>
<dbReference type="AlphaFoldDB" id="A0A2U1CML5"/>
<dbReference type="EMBL" id="QEKO01000002">
    <property type="protein sequence ID" value="PVY62229.1"/>
    <property type="molecule type" value="Genomic_DNA"/>
</dbReference>
<sequence>MRFPFNQTTITQRAQRAYLQKAEKAMNQVLSRAEAKAADPVDIARADPNYNSLRDVLDAALLQAQGGKGAERHAKGDPFESQRMQSISRLLGSERGMAYQACKKVAEGLDLPTHQARVKELLGAINYIAGIVIYLEADQKGD</sequence>
<reference evidence="1 2" key="1">
    <citation type="submission" date="2018-04" db="EMBL/GenBank/DDBJ databases">
        <title>Genomic Encyclopedia of Type Strains, Phase IV (KMG-IV): sequencing the most valuable type-strain genomes for metagenomic binning, comparative biology and taxonomic classification.</title>
        <authorList>
            <person name="Goeker M."/>
        </authorList>
    </citation>
    <scope>NUCLEOTIDE SEQUENCE [LARGE SCALE GENOMIC DNA]</scope>
    <source>
        <strain evidence="1 2">DSM 10065</strain>
    </source>
</reference>
<organism evidence="1 2">
    <name type="scientific">Pusillimonas noertemannii</name>
    <dbReference type="NCBI Taxonomy" id="305977"/>
    <lineage>
        <taxon>Bacteria</taxon>
        <taxon>Pseudomonadati</taxon>
        <taxon>Pseudomonadota</taxon>
        <taxon>Betaproteobacteria</taxon>
        <taxon>Burkholderiales</taxon>
        <taxon>Alcaligenaceae</taxon>
        <taxon>Pusillimonas</taxon>
    </lineage>
</organism>